<dbReference type="PROSITE" id="PS00143">
    <property type="entry name" value="INSULINASE"/>
    <property type="match status" value="1"/>
</dbReference>
<dbReference type="InterPro" id="IPR011765">
    <property type="entry name" value="Pept_M16_N"/>
</dbReference>
<comment type="caution">
    <text evidence="19">The sequence shown here is derived from an EMBL/GenBank/DDBJ whole genome shotgun (WGS) entry which is preliminary data.</text>
</comment>
<dbReference type="Pfam" id="PF16187">
    <property type="entry name" value="Peptidase_M16_M"/>
    <property type="match status" value="1"/>
</dbReference>
<dbReference type="PANTHER" id="PTHR43690:SF18">
    <property type="entry name" value="INSULIN-DEGRADING ENZYME-RELATED"/>
    <property type="match status" value="1"/>
</dbReference>
<dbReference type="GO" id="GO:0004222">
    <property type="term" value="F:metalloendopeptidase activity"/>
    <property type="evidence" value="ECO:0007669"/>
    <property type="project" value="UniProtKB-EC"/>
</dbReference>
<dbReference type="SUPFAM" id="SSF63411">
    <property type="entry name" value="LuxS/MPP-like metallohydrolase"/>
    <property type="match status" value="4"/>
</dbReference>
<evidence type="ECO:0000256" key="8">
    <source>
        <dbReference type="ARBA" id="ARBA00022801"/>
    </source>
</evidence>
<keyword evidence="9" id="KW-0862">Zinc</keyword>
<evidence type="ECO:0000256" key="4">
    <source>
        <dbReference type="ARBA" id="ARBA00012449"/>
    </source>
</evidence>
<dbReference type="InterPro" id="IPR011249">
    <property type="entry name" value="Metalloenz_LuxS/M16"/>
</dbReference>
<dbReference type="InterPro" id="IPR001431">
    <property type="entry name" value="Pept_M16_Zn_BS"/>
</dbReference>
<evidence type="ECO:0000256" key="11">
    <source>
        <dbReference type="ARBA" id="ARBA00029597"/>
    </source>
</evidence>
<keyword evidence="20" id="KW-1185">Reference proteome</keyword>
<reference evidence="19 20" key="1">
    <citation type="submission" date="2018-11" db="EMBL/GenBank/DDBJ databases">
        <authorList>
            <person name="Ye M.-Q."/>
            <person name="Du Z.-J."/>
        </authorList>
    </citation>
    <scope>NUCLEOTIDE SEQUENCE [LARGE SCALE GENOMIC DNA]</scope>
    <source>
        <strain evidence="19 20">U0105</strain>
    </source>
</reference>
<evidence type="ECO:0000256" key="1">
    <source>
        <dbReference type="ARBA" id="ARBA00001947"/>
    </source>
</evidence>
<keyword evidence="7" id="KW-0479">Metal-binding</keyword>
<accession>A0A3N5Y3H0</accession>
<name>A0A3N5Y3H0_9ALTE</name>
<dbReference type="GO" id="GO:0046872">
    <property type="term" value="F:metal ion binding"/>
    <property type="evidence" value="ECO:0007669"/>
    <property type="project" value="UniProtKB-KW"/>
</dbReference>
<keyword evidence="8" id="KW-0378">Hydrolase</keyword>
<evidence type="ECO:0000256" key="2">
    <source>
        <dbReference type="ARBA" id="ARBA00002184"/>
    </source>
</evidence>
<evidence type="ECO:0000256" key="3">
    <source>
        <dbReference type="ARBA" id="ARBA00007261"/>
    </source>
</evidence>
<dbReference type="InterPro" id="IPR007863">
    <property type="entry name" value="Peptidase_M16_C"/>
</dbReference>
<evidence type="ECO:0000259" key="15">
    <source>
        <dbReference type="Pfam" id="PF00675"/>
    </source>
</evidence>
<evidence type="ECO:0000259" key="18">
    <source>
        <dbReference type="Pfam" id="PF22456"/>
    </source>
</evidence>
<gene>
    <name evidence="19" type="ORF">DRW07_03385</name>
</gene>
<evidence type="ECO:0000313" key="20">
    <source>
        <dbReference type="Proteomes" id="UP000275281"/>
    </source>
</evidence>
<dbReference type="InterPro" id="IPR050626">
    <property type="entry name" value="Peptidase_M16"/>
</dbReference>
<dbReference type="InterPro" id="IPR032632">
    <property type="entry name" value="Peptidase_M16_M"/>
</dbReference>
<feature type="domain" description="Peptidase M16 middle/third" evidence="17">
    <location>
        <begin position="391"/>
        <end position="633"/>
    </location>
</feature>
<dbReference type="InterPro" id="IPR054734">
    <property type="entry name" value="PqqF-like_C_4"/>
</dbReference>
<comment type="similarity">
    <text evidence="3 14">Belongs to the peptidase M16 family.</text>
</comment>
<protein>
    <recommendedName>
        <fullName evidence="5">Protease 3</fullName>
        <ecNumber evidence="4">3.4.24.55</ecNumber>
    </recommendedName>
    <alternativeName>
        <fullName evidence="13">Pitrilysin</fullName>
    </alternativeName>
    <alternativeName>
        <fullName evidence="12">Protease III</fullName>
    </alternativeName>
    <alternativeName>
        <fullName evidence="11">Protease pi</fullName>
    </alternativeName>
</protein>
<evidence type="ECO:0000256" key="5">
    <source>
        <dbReference type="ARBA" id="ARBA00017565"/>
    </source>
</evidence>
<evidence type="ECO:0000256" key="14">
    <source>
        <dbReference type="RuleBase" id="RU004447"/>
    </source>
</evidence>
<dbReference type="Pfam" id="PF22456">
    <property type="entry name" value="PqqF-like_C_4"/>
    <property type="match status" value="1"/>
</dbReference>
<dbReference type="OrthoDB" id="9811314at2"/>
<dbReference type="GO" id="GO:0006508">
    <property type="term" value="P:proteolysis"/>
    <property type="evidence" value="ECO:0007669"/>
    <property type="project" value="UniProtKB-KW"/>
</dbReference>
<feature type="domain" description="Peptidase M16 N-terminal" evidence="15">
    <location>
        <begin position="29"/>
        <end position="154"/>
    </location>
</feature>
<feature type="domain" description="Peptidase M16 C-terminal" evidence="16">
    <location>
        <begin position="184"/>
        <end position="355"/>
    </location>
</feature>
<proteinExistence type="inferred from homology"/>
<dbReference type="RefSeq" id="WP_124026463.1">
    <property type="nucleotide sequence ID" value="NZ_JBHRSN010000005.1"/>
</dbReference>
<comment type="function">
    <text evidence="2">Endopeptidase that degrades small peptides of less than 7 kDa, such as glucagon and insulin.</text>
</comment>
<dbReference type="Proteomes" id="UP000275281">
    <property type="component" value="Unassembled WGS sequence"/>
</dbReference>
<dbReference type="GO" id="GO:0005737">
    <property type="term" value="C:cytoplasm"/>
    <property type="evidence" value="ECO:0007669"/>
    <property type="project" value="UniProtKB-ARBA"/>
</dbReference>
<keyword evidence="6" id="KW-0645">Protease</keyword>
<keyword evidence="10" id="KW-0482">Metalloprotease</keyword>
<evidence type="ECO:0000259" key="16">
    <source>
        <dbReference type="Pfam" id="PF05193"/>
    </source>
</evidence>
<dbReference type="EC" id="3.4.24.55" evidence="4"/>
<dbReference type="Gene3D" id="3.30.830.10">
    <property type="entry name" value="Metalloenzyme, LuxS/M16 peptidase-like"/>
    <property type="match status" value="4"/>
</dbReference>
<evidence type="ECO:0000256" key="7">
    <source>
        <dbReference type="ARBA" id="ARBA00022723"/>
    </source>
</evidence>
<evidence type="ECO:0000256" key="12">
    <source>
        <dbReference type="ARBA" id="ARBA00031184"/>
    </source>
</evidence>
<dbReference type="PANTHER" id="PTHR43690">
    <property type="entry name" value="NARDILYSIN"/>
    <property type="match status" value="1"/>
</dbReference>
<comment type="cofactor">
    <cofactor evidence="1">
        <name>Zn(2+)</name>
        <dbReference type="ChEBI" id="CHEBI:29105"/>
    </cofactor>
</comment>
<evidence type="ECO:0000256" key="6">
    <source>
        <dbReference type="ARBA" id="ARBA00022670"/>
    </source>
</evidence>
<dbReference type="Pfam" id="PF05193">
    <property type="entry name" value="Peptidase_M16_C"/>
    <property type="match status" value="1"/>
</dbReference>
<evidence type="ECO:0000256" key="13">
    <source>
        <dbReference type="ARBA" id="ARBA00033450"/>
    </source>
</evidence>
<dbReference type="EMBL" id="RPOK01000001">
    <property type="protein sequence ID" value="RPJ68462.1"/>
    <property type="molecule type" value="Genomic_DNA"/>
</dbReference>
<evidence type="ECO:0000256" key="9">
    <source>
        <dbReference type="ARBA" id="ARBA00022833"/>
    </source>
</evidence>
<evidence type="ECO:0000313" key="19">
    <source>
        <dbReference type="EMBL" id="RPJ68462.1"/>
    </source>
</evidence>
<feature type="domain" description="Coenzyme PQQ synthesis protein F-like C-terminal lobe" evidence="18">
    <location>
        <begin position="733"/>
        <end position="830"/>
    </location>
</feature>
<dbReference type="AlphaFoldDB" id="A0A3N5Y3H0"/>
<evidence type="ECO:0000256" key="10">
    <source>
        <dbReference type="ARBA" id="ARBA00023049"/>
    </source>
</evidence>
<organism evidence="19 20">
    <name type="scientific">Alteromonas sediminis</name>
    <dbReference type="NCBI Taxonomy" id="2259342"/>
    <lineage>
        <taxon>Bacteria</taxon>
        <taxon>Pseudomonadati</taxon>
        <taxon>Pseudomonadota</taxon>
        <taxon>Gammaproteobacteria</taxon>
        <taxon>Alteromonadales</taxon>
        <taxon>Alteromonadaceae</taxon>
        <taxon>Alteromonas/Salinimonas group</taxon>
        <taxon>Alteromonas</taxon>
    </lineage>
</organism>
<dbReference type="Pfam" id="PF00675">
    <property type="entry name" value="Peptidase_M16"/>
    <property type="match status" value="1"/>
</dbReference>
<sequence length="907" mass="102856">MGILQDTHLTFTEHCADNGALFYLAEDHRLSHALLSFSVKAGHFYDPDDCHGLAHLLEHMLFMGSRRLPNSNEVIDLIKRCGGNVNAWTAGEHANFHFSCLPQHSPIALPAFFDAMAHPLLKKASIEKEIQSIDAEFAFKKKDDLRRLYQIHKETSNPAHPFSKFSVGNANIYSQHSTEKLQAMLRELHTSRYTSGQIRVVFCAPEIDSKTISTFKQLLSLFPDDNSDDLVLPPLYLADQLQRKISIKPLQNARRLIITFALQTDIHRIKPALAYLSHILGDEGQNSLLAYLKNQGWATNLIAGSGIEGSGFKDFNVSIQLSVSGEAHINTIVEAVFYTLSLVQHNQEDWRWEEKRTLDKLARDYNQSAPTLDTICELAESSWEKHVPAPQLNAETIALALSYFVVDNLRLKHISPNVQTEVACKYYDAEYKNAAVSNQDIQRWRSPRVFEDIQLADQNPYIQGENNLLKRHPEWAVPQLITQTKHYKLWFSQEQRFNSVKGDIYVAFDSPLLTDSAKHSAYKRIWLHAISNLLLEKFYRAGIAGLHFRIYGHQAGFSMHCSGFSSSLMALAAQALDNLLNTDIGPHHFEAARRAQIQSMQNALLNKPINRLFSRLGVIVQRYSFAPVEMLEALKTVDYGDFCTLIAQAKDNLYAESFLHGNWLQEHASDWQKVLTQHQHRFTQHHLSRQILKLTPGKTAFHAVPSEHDDAAVVLYLQAPSCGTLDTAFCMIIEQLLAGPFFNALRTEQQLGYIVGSGYVPHNQHPGLAFYAQSPTHDCETLFQAIIQFLREQINELSFYRGYWPSIQANLLKQISEPDHTLAMQSQRLWLNLGLNDPRNQRHDDLINCIENMQFNDLVDCANSLLARNTFGELVLYSEGQLASFSPDSGISVSNIELFKSNAPFFD</sequence>
<evidence type="ECO:0000259" key="17">
    <source>
        <dbReference type="Pfam" id="PF16187"/>
    </source>
</evidence>